<organism evidence="1 2">
    <name type="scientific">Oopsacas minuta</name>
    <dbReference type="NCBI Taxonomy" id="111878"/>
    <lineage>
        <taxon>Eukaryota</taxon>
        <taxon>Metazoa</taxon>
        <taxon>Porifera</taxon>
        <taxon>Hexactinellida</taxon>
        <taxon>Hexasterophora</taxon>
        <taxon>Lyssacinosida</taxon>
        <taxon>Leucopsacidae</taxon>
        <taxon>Oopsacas</taxon>
    </lineage>
</organism>
<reference evidence="1 2" key="1">
    <citation type="journal article" date="2023" name="BMC Biol.">
        <title>The compact genome of the sponge Oopsacas minuta (Hexactinellida) is lacking key metazoan core genes.</title>
        <authorList>
            <person name="Santini S."/>
            <person name="Schenkelaars Q."/>
            <person name="Jourda C."/>
            <person name="Duchesne M."/>
            <person name="Belahbib H."/>
            <person name="Rocher C."/>
            <person name="Selva M."/>
            <person name="Riesgo A."/>
            <person name="Vervoort M."/>
            <person name="Leys S.P."/>
            <person name="Kodjabachian L."/>
            <person name="Le Bivic A."/>
            <person name="Borchiellini C."/>
            <person name="Claverie J.M."/>
            <person name="Renard E."/>
        </authorList>
    </citation>
    <scope>NUCLEOTIDE SEQUENCE [LARGE SCALE GENOMIC DNA]</scope>
    <source>
        <strain evidence="1">SPO-2</strain>
    </source>
</reference>
<evidence type="ECO:0000313" key="1">
    <source>
        <dbReference type="EMBL" id="KAI6651095.1"/>
    </source>
</evidence>
<protein>
    <submittedName>
        <fullName evidence="1">Uncharacterized protein</fullName>
    </submittedName>
</protein>
<keyword evidence="2" id="KW-1185">Reference proteome</keyword>
<dbReference type="EMBL" id="JAKMXF010000308">
    <property type="protein sequence ID" value="KAI6651095.1"/>
    <property type="molecule type" value="Genomic_DNA"/>
</dbReference>
<proteinExistence type="predicted"/>
<sequence>MYRARREIEPPIPITSIQFLEMIPSSQFDICFEGGVEVSYDVGIVFFSNKMAATLSEVEDVYFDGTFYTRFQPMCYQLSSILTSKNEELYTAILAKVHELVPQLIPIHGISGWDRGARNPVKYRFRVFFFEVVTFITPKVFGGRFKN</sequence>
<evidence type="ECO:0000313" key="2">
    <source>
        <dbReference type="Proteomes" id="UP001165289"/>
    </source>
</evidence>
<accession>A0AAV7JRV9</accession>
<name>A0AAV7JRV9_9METZ</name>
<dbReference type="Proteomes" id="UP001165289">
    <property type="component" value="Unassembled WGS sequence"/>
</dbReference>
<gene>
    <name evidence="1" type="ORF">LOD99_5672</name>
</gene>
<comment type="caution">
    <text evidence="1">The sequence shown here is derived from an EMBL/GenBank/DDBJ whole genome shotgun (WGS) entry which is preliminary data.</text>
</comment>
<dbReference type="AlphaFoldDB" id="A0AAV7JRV9"/>